<feature type="domain" description="NADH:quinone oxidoreductase/Mrp antiporter transmembrane" evidence="9">
    <location>
        <begin position="157"/>
        <end position="447"/>
    </location>
</feature>
<evidence type="ECO:0000313" key="11">
    <source>
        <dbReference type="Proteomes" id="UP000244335"/>
    </source>
</evidence>
<evidence type="ECO:0000256" key="3">
    <source>
        <dbReference type="ARBA" id="ARBA00022475"/>
    </source>
</evidence>
<dbReference type="PRINTS" id="PR01437">
    <property type="entry name" value="NUOXDRDTASE4"/>
</dbReference>
<evidence type="ECO:0000256" key="8">
    <source>
        <dbReference type="SAM" id="Phobius"/>
    </source>
</evidence>
<sequence>MPAQLLLTASGPTASVDLSAALVMQPTTFADWLIVLPVALCIGLGAVLMMIRHQTRLHAPIAIAGLAILVGLDAALAWRVALNGPFTMVMGRWLPPFGIAFTADLTGALFALTGGIVALVCAIHAARDIDESGRRYGFYPFLMLLMAGVTGAFLTGDIFNLYVWFEVLLVSSFGLIVLGSTREQIDGALKYAILNLIGTTLFLIAVGYLYAIFGTLNMADIAMKSTAVGETAPLITLASLFTLAFAMKAAAFPVNFWLPASYHTPKIVVSALFGGLLTKVGIYALLRVMVMLFPVQREELSFVIAISAALTMILGAMGALAQNDLRRMLGYIVISGIGYMMAGIAIGTQAALSGVVFYALNSIVLMTALYLAIGHTARLGGAWTLSGLGGLYAKAPWFSAMVLALFFAGAGLPPFSGFWPKAMLTKSAIDIGAWWLAAAILVAGFISTIALARAFLLCFWRPSTGNAPRAVADMKGPLMMPVAVLTALIIAVGLFPESLMKLSEDAAGTLGDPSAYIRSVFPEGALR</sequence>
<dbReference type="GO" id="GO:0042773">
    <property type="term" value="P:ATP synthesis coupled electron transport"/>
    <property type="evidence" value="ECO:0007669"/>
    <property type="project" value="InterPro"/>
</dbReference>
<feature type="transmembrane region" description="Helical" evidence="8">
    <location>
        <begin position="328"/>
        <end position="349"/>
    </location>
</feature>
<name>A0AA92H849_RHIRH</name>
<dbReference type="AlphaFoldDB" id="A0AA92H849"/>
<organism evidence="10 11">
    <name type="scientific">Rhizobium rhizogenes</name>
    <name type="common">Agrobacterium rhizogenes</name>
    <dbReference type="NCBI Taxonomy" id="359"/>
    <lineage>
        <taxon>Bacteria</taxon>
        <taxon>Pseudomonadati</taxon>
        <taxon>Pseudomonadota</taxon>
        <taxon>Alphaproteobacteria</taxon>
        <taxon>Hyphomicrobiales</taxon>
        <taxon>Rhizobiaceae</taxon>
        <taxon>Rhizobium/Agrobacterium group</taxon>
        <taxon>Rhizobium</taxon>
    </lineage>
</organism>
<dbReference type="Pfam" id="PF00361">
    <property type="entry name" value="Proton_antipo_M"/>
    <property type="match status" value="1"/>
</dbReference>
<dbReference type="PANTHER" id="PTHR42703:SF1">
    <property type="entry name" value="NA(+)_H(+) ANTIPORTER SUBUNIT D1"/>
    <property type="match status" value="1"/>
</dbReference>
<feature type="transmembrane region" description="Helical" evidence="8">
    <location>
        <begin position="355"/>
        <end position="374"/>
    </location>
</feature>
<proteinExistence type="inferred from homology"/>
<dbReference type="Proteomes" id="UP000244335">
    <property type="component" value="Unassembled WGS sequence"/>
</dbReference>
<feature type="transmembrane region" description="Helical" evidence="8">
    <location>
        <begin position="233"/>
        <end position="258"/>
    </location>
</feature>
<dbReference type="GO" id="GO:0005886">
    <property type="term" value="C:plasma membrane"/>
    <property type="evidence" value="ECO:0007669"/>
    <property type="project" value="UniProtKB-SubCell"/>
</dbReference>
<feature type="transmembrane region" description="Helical" evidence="8">
    <location>
        <begin position="98"/>
        <end position="124"/>
    </location>
</feature>
<keyword evidence="6 8" id="KW-0472">Membrane</keyword>
<feature type="transmembrane region" description="Helical" evidence="8">
    <location>
        <begin position="477"/>
        <end position="495"/>
    </location>
</feature>
<dbReference type="NCBIfam" id="NF009306">
    <property type="entry name" value="PRK12663.1"/>
    <property type="match status" value="1"/>
</dbReference>
<evidence type="ECO:0000256" key="4">
    <source>
        <dbReference type="ARBA" id="ARBA00022692"/>
    </source>
</evidence>
<dbReference type="GO" id="GO:0008137">
    <property type="term" value="F:NADH dehydrogenase (ubiquinone) activity"/>
    <property type="evidence" value="ECO:0007669"/>
    <property type="project" value="InterPro"/>
</dbReference>
<dbReference type="EMBL" id="QDFR01000008">
    <property type="protein sequence ID" value="PVE51155.1"/>
    <property type="molecule type" value="Genomic_DNA"/>
</dbReference>
<dbReference type="InterPro" id="IPR001750">
    <property type="entry name" value="ND/Mrp_TM"/>
</dbReference>
<dbReference type="PANTHER" id="PTHR42703">
    <property type="entry name" value="NADH DEHYDROGENASE"/>
    <property type="match status" value="1"/>
</dbReference>
<feature type="transmembrane region" description="Helical" evidence="8">
    <location>
        <begin position="433"/>
        <end position="456"/>
    </location>
</feature>
<keyword evidence="5 8" id="KW-1133">Transmembrane helix</keyword>
<feature type="transmembrane region" description="Helical" evidence="8">
    <location>
        <begin position="191"/>
        <end position="213"/>
    </location>
</feature>
<keyword evidence="3" id="KW-1003">Cell membrane</keyword>
<protein>
    <submittedName>
        <fullName evidence="10">Na+/H+ antiporter subunit D</fullName>
    </submittedName>
</protein>
<evidence type="ECO:0000256" key="1">
    <source>
        <dbReference type="ARBA" id="ARBA00004651"/>
    </source>
</evidence>
<reference evidence="10 11" key="1">
    <citation type="submission" date="2018-04" db="EMBL/GenBank/DDBJ databases">
        <authorList>
            <person name="Hagen T."/>
        </authorList>
    </citation>
    <scope>NUCLEOTIDE SEQUENCE [LARGE SCALE GENOMIC DNA]</scope>
    <source>
        <strain evidence="10 11">TPD7009</strain>
    </source>
</reference>
<dbReference type="InterPro" id="IPR050586">
    <property type="entry name" value="CPA3_Na-H_Antiporter_D"/>
</dbReference>
<comment type="caution">
    <text evidence="10">The sequence shown here is derived from an EMBL/GenBank/DDBJ whole genome shotgun (WGS) entry which is preliminary data.</text>
</comment>
<feature type="transmembrane region" description="Helical" evidence="8">
    <location>
        <begin position="300"/>
        <end position="321"/>
    </location>
</feature>
<feature type="transmembrane region" description="Helical" evidence="8">
    <location>
        <begin position="57"/>
        <end position="78"/>
    </location>
</feature>
<comment type="subcellular location">
    <subcellularLocation>
        <location evidence="1">Cell membrane</location>
        <topology evidence="1">Multi-pass membrane protein</topology>
    </subcellularLocation>
    <subcellularLocation>
        <location evidence="7">Membrane</location>
        <topology evidence="7">Multi-pass membrane protein</topology>
    </subcellularLocation>
</comment>
<evidence type="ECO:0000256" key="2">
    <source>
        <dbReference type="ARBA" id="ARBA00005346"/>
    </source>
</evidence>
<feature type="transmembrane region" description="Helical" evidence="8">
    <location>
        <begin position="161"/>
        <end position="179"/>
    </location>
</feature>
<evidence type="ECO:0000256" key="7">
    <source>
        <dbReference type="RuleBase" id="RU000320"/>
    </source>
</evidence>
<evidence type="ECO:0000256" key="6">
    <source>
        <dbReference type="ARBA" id="ARBA00023136"/>
    </source>
</evidence>
<feature type="transmembrane region" description="Helical" evidence="8">
    <location>
        <begin position="270"/>
        <end position="294"/>
    </location>
</feature>
<evidence type="ECO:0000313" key="10">
    <source>
        <dbReference type="EMBL" id="PVE51155.1"/>
    </source>
</evidence>
<feature type="transmembrane region" description="Helical" evidence="8">
    <location>
        <begin position="29"/>
        <end position="50"/>
    </location>
</feature>
<accession>A0AA92H849</accession>
<gene>
    <name evidence="10" type="ORF">DC430_19330</name>
</gene>
<keyword evidence="4 7" id="KW-0812">Transmembrane</keyword>
<feature type="transmembrane region" description="Helical" evidence="8">
    <location>
        <begin position="395"/>
        <end position="413"/>
    </location>
</feature>
<comment type="similarity">
    <text evidence="2">Belongs to the CPA3 antiporters (TC 2.A.63) subunit D family.</text>
</comment>
<evidence type="ECO:0000259" key="9">
    <source>
        <dbReference type="Pfam" id="PF00361"/>
    </source>
</evidence>
<evidence type="ECO:0000256" key="5">
    <source>
        <dbReference type="ARBA" id="ARBA00022989"/>
    </source>
</evidence>
<dbReference type="InterPro" id="IPR003918">
    <property type="entry name" value="NADH_UbQ_OxRdtase"/>
</dbReference>
<dbReference type="RefSeq" id="WP_116493979.1">
    <property type="nucleotide sequence ID" value="NZ_QDFR01000008.1"/>
</dbReference>
<feature type="transmembrane region" description="Helical" evidence="8">
    <location>
        <begin position="136"/>
        <end position="155"/>
    </location>
</feature>